<reference evidence="1" key="1">
    <citation type="submission" date="2023-04" db="EMBL/GenBank/DDBJ databases">
        <title>Draft Genome sequencing of Naganishia species isolated from polar environments using Oxford Nanopore Technology.</title>
        <authorList>
            <person name="Leo P."/>
            <person name="Venkateswaran K."/>
        </authorList>
    </citation>
    <scope>NUCLEOTIDE SEQUENCE</scope>
    <source>
        <strain evidence="1">MNA-CCFEE 5425</strain>
    </source>
</reference>
<keyword evidence="2" id="KW-1185">Reference proteome</keyword>
<accession>A0ACC2X6F5</accession>
<organism evidence="1 2">
    <name type="scientific">Naganishia vaughanmartiniae</name>
    <dbReference type="NCBI Taxonomy" id="1424756"/>
    <lineage>
        <taxon>Eukaryota</taxon>
        <taxon>Fungi</taxon>
        <taxon>Dikarya</taxon>
        <taxon>Basidiomycota</taxon>
        <taxon>Agaricomycotina</taxon>
        <taxon>Tremellomycetes</taxon>
        <taxon>Filobasidiales</taxon>
        <taxon>Filobasidiaceae</taxon>
        <taxon>Naganishia</taxon>
    </lineage>
</organism>
<dbReference type="EMBL" id="JASBWU010000009">
    <property type="protein sequence ID" value="KAJ9119180.1"/>
    <property type="molecule type" value="Genomic_DNA"/>
</dbReference>
<protein>
    <submittedName>
        <fullName evidence="1">Uncharacterized protein</fullName>
    </submittedName>
</protein>
<sequence>MSNTEEAHEKGVENVAYQVGDIFHLPFSDATFDITYCHQVLCHLTDPKETMKEMIRVTKPGGIVAAREAIFEGIIVYPLTLPLVAWKDKLQRMHLAKGQHPDAGKTLNHWALQLGVDPERIRSSAGNFCYSGREQREWWGSVWEERSVSKEWEESMVGPGIATMEELRAISREWKKWQAKEEAWFGMMHGEILVWV</sequence>
<evidence type="ECO:0000313" key="2">
    <source>
        <dbReference type="Proteomes" id="UP001243375"/>
    </source>
</evidence>
<comment type="caution">
    <text evidence="1">The sequence shown here is derived from an EMBL/GenBank/DDBJ whole genome shotgun (WGS) entry which is preliminary data.</text>
</comment>
<name>A0ACC2X6F5_9TREE</name>
<proteinExistence type="predicted"/>
<evidence type="ECO:0000313" key="1">
    <source>
        <dbReference type="EMBL" id="KAJ9119180.1"/>
    </source>
</evidence>
<dbReference type="Proteomes" id="UP001243375">
    <property type="component" value="Unassembled WGS sequence"/>
</dbReference>
<gene>
    <name evidence="1" type="ORF">QFC22_003672</name>
</gene>